<proteinExistence type="inferred from homology"/>
<evidence type="ECO:0000256" key="3">
    <source>
        <dbReference type="ARBA" id="ARBA00022692"/>
    </source>
</evidence>
<dbReference type="GO" id="GO:0007165">
    <property type="term" value="P:signal transduction"/>
    <property type="evidence" value="ECO:0007669"/>
    <property type="project" value="UniProtKB-KW"/>
</dbReference>
<dbReference type="PANTHER" id="PTHR32089:SF119">
    <property type="entry name" value="METHYL-ACCEPTING CHEMOTAXIS PROTEIN CTPL"/>
    <property type="match status" value="1"/>
</dbReference>
<dbReference type="AlphaFoldDB" id="A0A1I1WCP7"/>
<dbReference type="EMBL" id="FOMJ01000012">
    <property type="protein sequence ID" value="SFD90860.1"/>
    <property type="molecule type" value="Genomic_DNA"/>
</dbReference>
<feature type="transmembrane region" description="Helical" evidence="9">
    <location>
        <begin position="316"/>
        <end position="340"/>
    </location>
</feature>
<evidence type="ECO:0000259" key="10">
    <source>
        <dbReference type="PROSITE" id="PS50111"/>
    </source>
</evidence>
<evidence type="ECO:0000256" key="7">
    <source>
        <dbReference type="ARBA" id="ARBA00029447"/>
    </source>
</evidence>
<dbReference type="Pfam" id="PF12729">
    <property type="entry name" value="4HB_MCP_1"/>
    <property type="match status" value="1"/>
</dbReference>
<dbReference type="Proteomes" id="UP000198611">
    <property type="component" value="Unassembled WGS sequence"/>
</dbReference>
<protein>
    <submittedName>
        <fullName evidence="13">Methyl-accepting chemotaxis protein</fullName>
    </submittedName>
</protein>
<dbReference type="InterPro" id="IPR004089">
    <property type="entry name" value="MCPsignal_dom"/>
</dbReference>
<dbReference type="CDD" id="cd06225">
    <property type="entry name" value="HAMP"/>
    <property type="match status" value="1"/>
</dbReference>
<evidence type="ECO:0000256" key="9">
    <source>
        <dbReference type="SAM" id="Phobius"/>
    </source>
</evidence>
<dbReference type="SMART" id="SM00304">
    <property type="entry name" value="HAMP"/>
    <property type="match status" value="1"/>
</dbReference>
<feature type="domain" description="Methyl-accepting transducer" evidence="10">
    <location>
        <begin position="402"/>
        <end position="638"/>
    </location>
</feature>
<evidence type="ECO:0000256" key="4">
    <source>
        <dbReference type="ARBA" id="ARBA00022989"/>
    </source>
</evidence>
<evidence type="ECO:0000259" key="11">
    <source>
        <dbReference type="PROSITE" id="PS50192"/>
    </source>
</evidence>
<dbReference type="PROSITE" id="PS50885">
    <property type="entry name" value="HAMP"/>
    <property type="match status" value="1"/>
</dbReference>
<dbReference type="FunFam" id="1.10.287.950:FF:000001">
    <property type="entry name" value="Methyl-accepting chemotaxis sensory transducer"/>
    <property type="match status" value="1"/>
</dbReference>
<evidence type="ECO:0000313" key="13">
    <source>
        <dbReference type="EMBL" id="SFD90860.1"/>
    </source>
</evidence>
<keyword evidence="5 9" id="KW-0472">Membrane</keyword>
<dbReference type="PRINTS" id="PR00260">
    <property type="entry name" value="CHEMTRNSDUCR"/>
</dbReference>
<keyword evidence="2" id="KW-0997">Cell inner membrane</keyword>
<dbReference type="Gene3D" id="1.10.287.950">
    <property type="entry name" value="Methyl-accepting chemotaxis protein"/>
    <property type="match status" value="1"/>
</dbReference>
<dbReference type="InterPro" id="IPR024478">
    <property type="entry name" value="HlyB_4HB_MCP"/>
</dbReference>
<feature type="domain" description="HAMP" evidence="12">
    <location>
        <begin position="343"/>
        <end position="397"/>
    </location>
</feature>
<dbReference type="GO" id="GO:0004888">
    <property type="term" value="F:transmembrane signaling receptor activity"/>
    <property type="evidence" value="ECO:0007669"/>
    <property type="project" value="InterPro"/>
</dbReference>
<dbReference type="Pfam" id="PF00015">
    <property type="entry name" value="MCPsignal"/>
    <property type="match status" value="1"/>
</dbReference>
<dbReference type="STRING" id="1123397.SAMN05660831_02583"/>
<keyword evidence="6 8" id="KW-0807">Transducer</keyword>
<dbReference type="CDD" id="cd11386">
    <property type="entry name" value="MCP_signal"/>
    <property type="match status" value="1"/>
</dbReference>
<dbReference type="GO" id="GO:0005886">
    <property type="term" value="C:plasma membrane"/>
    <property type="evidence" value="ECO:0007669"/>
    <property type="project" value="UniProtKB-SubCell"/>
</dbReference>
<accession>A0A1I1WCP7</accession>
<evidence type="ECO:0000256" key="5">
    <source>
        <dbReference type="ARBA" id="ARBA00023136"/>
    </source>
</evidence>
<dbReference type="InterPro" id="IPR003660">
    <property type="entry name" value="HAMP_dom"/>
</dbReference>
<evidence type="ECO:0000256" key="2">
    <source>
        <dbReference type="ARBA" id="ARBA00022519"/>
    </source>
</evidence>
<feature type="domain" description="T-SNARE coiled-coil homology" evidence="11">
    <location>
        <begin position="589"/>
        <end position="651"/>
    </location>
</feature>
<comment type="subcellular location">
    <subcellularLocation>
        <location evidence="1">Cell inner membrane</location>
        <topology evidence="1">Multi-pass membrane protein</topology>
    </subcellularLocation>
</comment>
<dbReference type="InterPro" id="IPR000727">
    <property type="entry name" value="T_SNARE_dom"/>
</dbReference>
<keyword evidence="3 9" id="KW-0812">Transmembrane</keyword>
<dbReference type="GO" id="GO:0006935">
    <property type="term" value="P:chemotaxis"/>
    <property type="evidence" value="ECO:0007669"/>
    <property type="project" value="InterPro"/>
</dbReference>
<evidence type="ECO:0000256" key="6">
    <source>
        <dbReference type="ARBA" id="ARBA00023224"/>
    </source>
</evidence>
<feature type="transmembrane region" description="Helical" evidence="9">
    <location>
        <begin position="12"/>
        <end position="37"/>
    </location>
</feature>
<keyword evidence="4 9" id="KW-1133">Transmembrane helix</keyword>
<dbReference type="PANTHER" id="PTHR32089">
    <property type="entry name" value="METHYL-ACCEPTING CHEMOTAXIS PROTEIN MCPB"/>
    <property type="match status" value="1"/>
</dbReference>
<evidence type="ECO:0000313" key="14">
    <source>
        <dbReference type="Proteomes" id="UP000198611"/>
    </source>
</evidence>
<sequence length="678" mass="74374">MRDLLSRMRVRHKLWGGFGIVLLILFAVGSVSLVNFWRTESQVTQVVDRAQPVVIASLGLKDHLDKANSALGFYLLSGEQRFRDDFDKAVETVQRDLAELKGMDAVNGDEELSQRIATIESAFQEYLSYREQLLALPDDNAANFPGVAYAAQNINPLSQQMLQNLSEAIQSEESQPVTERRRRFLMELETLRYQWANVMNGVRAFLAFRGDSARQEIQLYMDGTGSKLEDLEAYSDLYTFEQEIALDEFRRLREEFANNLQEMLAIQGGDAWRTDVRILREELSPILERIDEQTQALVDNQQRRIESISGELRSEVAAVGGFVLIMVLIGLIAGVGVAWFSGRAISRPLQKTAKAMNDVAQGEGDLSARLEVHSRDEVGELAQAFNAFTGRIQELVQRVAGAVDRLAATAQQTSEVAQRTDQGVQQQKSQTDQVATAMNEMATTVQEVSRNATQAAEAATEADGEAGNGRQVVGDSMEAIRKLADEVNSSAEVMQRLEQDSESIGSVLDVIRDIAEQTNLLALNAAIEAARAGEAGRGFAVVADEVRTLATRTHDSTQEIRETVEKLQNAAREAAGSMQETREGANNTVAKAGEAEASLGRITQSVSKINGMNDQIASSAEEQTAVAEDINRNVTEIASIADRSSEDASQLTASAEELGRLVDELKELVGHFRTGGRG</sequence>
<organism evidence="13 14">
    <name type="scientific">Thiohalospira halophila DSM 15071</name>
    <dbReference type="NCBI Taxonomy" id="1123397"/>
    <lineage>
        <taxon>Bacteria</taxon>
        <taxon>Pseudomonadati</taxon>
        <taxon>Pseudomonadota</taxon>
        <taxon>Gammaproteobacteria</taxon>
        <taxon>Thiohalospirales</taxon>
        <taxon>Thiohalospiraceae</taxon>
        <taxon>Thiohalospira</taxon>
    </lineage>
</organism>
<keyword evidence="14" id="KW-1185">Reference proteome</keyword>
<evidence type="ECO:0000259" key="12">
    <source>
        <dbReference type="PROSITE" id="PS50885"/>
    </source>
</evidence>
<dbReference type="SMART" id="SM00283">
    <property type="entry name" value="MA"/>
    <property type="match status" value="1"/>
</dbReference>
<reference evidence="13 14" key="1">
    <citation type="submission" date="2016-10" db="EMBL/GenBank/DDBJ databases">
        <authorList>
            <person name="de Groot N.N."/>
        </authorList>
    </citation>
    <scope>NUCLEOTIDE SEQUENCE [LARGE SCALE GENOMIC DNA]</scope>
    <source>
        <strain evidence="13 14">HL3</strain>
    </source>
</reference>
<keyword evidence="2" id="KW-1003">Cell membrane</keyword>
<dbReference type="SUPFAM" id="SSF58104">
    <property type="entry name" value="Methyl-accepting chemotaxis protein (MCP) signaling domain"/>
    <property type="match status" value="1"/>
</dbReference>
<dbReference type="Pfam" id="PF00672">
    <property type="entry name" value="HAMP"/>
    <property type="match status" value="1"/>
</dbReference>
<dbReference type="InterPro" id="IPR004090">
    <property type="entry name" value="Chemotax_Me-accpt_rcpt"/>
</dbReference>
<evidence type="ECO:0000256" key="8">
    <source>
        <dbReference type="PROSITE-ProRule" id="PRU00284"/>
    </source>
</evidence>
<dbReference type="OrthoDB" id="9781845at2"/>
<evidence type="ECO:0000256" key="1">
    <source>
        <dbReference type="ARBA" id="ARBA00004429"/>
    </source>
</evidence>
<dbReference type="PROSITE" id="PS50192">
    <property type="entry name" value="T_SNARE"/>
    <property type="match status" value="1"/>
</dbReference>
<comment type="similarity">
    <text evidence="7">Belongs to the methyl-accepting chemotaxis (MCP) protein family.</text>
</comment>
<name>A0A1I1WCP7_9GAMM</name>
<dbReference type="RefSeq" id="WP_093429193.1">
    <property type="nucleotide sequence ID" value="NZ_FOMJ01000012.1"/>
</dbReference>
<gene>
    <name evidence="13" type="ORF">SAMN05660831_02583</name>
</gene>
<dbReference type="PROSITE" id="PS50111">
    <property type="entry name" value="CHEMOTAXIS_TRANSDUC_2"/>
    <property type="match status" value="1"/>
</dbReference>